<feature type="binding site" evidence="8">
    <location>
        <position position="404"/>
    </location>
    <ligand>
        <name>[4Fe-4S] cluster</name>
        <dbReference type="ChEBI" id="CHEBI:49883"/>
        <label>2</label>
    </ligand>
</feature>
<dbReference type="NCBIfam" id="NF003454">
    <property type="entry name" value="PRK05035.1"/>
    <property type="match status" value="1"/>
</dbReference>
<evidence type="ECO:0000259" key="9">
    <source>
        <dbReference type="PROSITE" id="PS51379"/>
    </source>
</evidence>
<keyword evidence="8" id="KW-1003">Cell membrane</keyword>
<comment type="subcellular location">
    <subcellularLocation>
        <location evidence="8">Cell membrane</location>
        <topology evidence="8">Peripheral membrane protein</topology>
    </subcellularLocation>
</comment>
<evidence type="ECO:0000313" key="11">
    <source>
        <dbReference type="Proteomes" id="UP000294678"/>
    </source>
</evidence>
<evidence type="ECO:0000256" key="8">
    <source>
        <dbReference type="HAMAP-Rule" id="MF_00461"/>
    </source>
</evidence>
<keyword evidence="8" id="KW-0472">Membrane</keyword>
<comment type="similarity">
    <text evidence="8">Belongs to the 4Fe4S bacterial-type ferredoxin family. RnfC subfamily.</text>
</comment>
<evidence type="ECO:0000256" key="7">
    <source>
        <dbReference type="ARBA" id="ARBA00023014"/>
    </source>
</evidence>
<keyword evidence="7 8" id="KW-0411">Iron-sulfur</keyword>
<dbReference type="EC" id="7.-.-.-" evidence="8"/>
<dbReference type="GO" id="GO:0046872">
    <property type="term" value="F:metal ion binding"/>
    <property type="evidence" value="ECO:0007669"/>
    <property type="project" value="UniProtKB-KW"/>
</dbReference>
<feature type="binding site" evidence="8">
    <location>
        <position position="365"/>
    </location>
    <ligand>
        <name>[4Fe-4S] cluster</name>
        <dbReference type="ChEBI" id="CHEBI:49883"/>
        <label>1</label>
    </ligand>
</feature>
<comment type="cofactor">
    <cofactor evidence="8">
        <name>[4Fe-4S] cluster</name>
        <dbReference type="ChEBI" id="CHEBI:49883"/>
    </cofactor>
    <text evidence="8">Binds 2 [4Fe-4S] clusters per subunit.</text>
</comment>
<name>A0AA46I5G9_9FUSO</name>
<dbReference type="RefSeq" id="WP_134113275.1">
    <property type="nucleotide sequence ID" value="NZ_SOBG01000005.1"/>
</dbReference>
<feature type="binding site" evidence="8">
    <location>
        <position position="375"/>
    </location>
    <ligand>
        <name>[4Fe-4S] cluster</name>
        <dbReference type="ChEBI" id="CHEBI:49883"/>
        <label>2</label>
    </ligand>
</feature>
<keyword evidence="1 8" id="KW-0813">Transport</keyword>
<feature type="binding site" evidence="8">
    <location>
        <position position="371"/>
    </location>
    <ligand>
        <name>[4Fe-4S] cluster</name>
        <dbReference type="ChEBI" id="CHEBI:49883"/>
        <label>1</label>
    </ligand>
</feature>
<keyword evidence="6 8" id="KW-0408">Iron</keyword>
<evidence type="ECO:0000256" key="4">
    <source>
        <dbReference type="ARBA" id="ARBA00022737"/>
    </source>
</evidence>
<feature type="domain" description="4Fe-4S ferredoxin-type" evidence="9">
    <location>
        <begin position="395"/>
        <end position="424"/>
    </location>
</feature>
<dbReference type="SUPFAM" id="SSF46548">
    <property type="entry name" value="alpha-helical ferredoxin"/>
    <property type="match status" value="1"/>
</dbReference>
<feature type="binding site" evidence="8">
    <location>
        <position position="414"/>
    </location>
    <ligand>
        <name>[4Fe-4S] cluster</name>
        <dbReference type="ChEBI" id="CHEBI:49883"/>
        <label>1</label>
    </ligand>
</feature>
<dbReference type="Gene3D" id="3.40.50.11540">
    <property type="entry name" value="NADH-ubiquinone oxidoreductase 51kDa subunit"/>
    <property type="match status" value="1"/>
</dbReference>
<dbReference type="PROSITE" id="PS00198">
    <property type="entry name" value="4FE4S_FER_1"/>
    <property type="match status" value="2"/>
</dbReference>
<dbReference type="InterPro" id="IPR037225">
    <property type="entry name" value="Nuo51_FMN-bd_sf"/>
</dbReference>
<feature type="binding site" evidence="8">
    <location>
        <position position="410"/>
    </location>
    <ligand>
        <name>[4Fe-4S] cluster</name>
        <dbReference type="ChEBI" id="CHEBI:49883"/>
        <label>2</label>
    </ligand>
</feature>
<dbReference type="Pfam" id="PF12838">
    <property type="entry name" value="Fer4_7"/>
    <property type="match status" value="1"/>
</dbReference>
<keyword evidence="3 8" id="KW-0479">Metal-binding</keyword>
<dbReference type="InterPro" id="IPR010208">
    <property type="entry name" value="Ion_transpt_RnfC/RsxC"/>
</dbReference>
<dbReference type="GO" id="GO:0051539">
    <property type="term" value="F:4 iron, 4 sulfur cluster binding"/>
    <property type="evidence" value="ECO:0007669"/>
    <property type="project" value="UniProtKB-KW"/>
</dbReference>
<protein>
    <recommendedName>
        <fullName evidence="8">Ion-translocating oxidoreductase complex subunit C</fullName>
        <ecNumber evidence="8">7.-.-.-</ecNumber>
    </recommendedName>
    <alternativeName>
        <fullName evidence="8">Rnf electron transport complex subunit C</fullName>
    </alternativeName>
</protein>
<keyword evidence="4 8" id="KW-0677">Repeat</keyword>
<dbReference type="InterPro" id="IPR011538">
    <property type="entry name" value="Nuo51_FMN-bd"/>
</dbReference>
<comment type="subunit">
    <text evidence="8">The complex is composed of six subunits: RnfA, RnfB, RnfC, RnfD, RnfE and RnfG.</text>
</comment>
<evidence type="ECO:0000256" key="2">
    <source>
        <dbReference type="ARBA" id="ARBA00022485"/>
    </source>
</evidence>
<dbReference type="HAMAP" id="MF_00461">
    <property type="entry name" value="RsxC_RnfC"/>
    <property type="match status" value="1"/>
</dbReference>
<comment type="caution">
    <text evidence="10">The sequence shown here is derived from an EMBL/GenBank/DDBJ whole genome shotgun (WGS) entry which is preliminary data.</text>
</comment>
<dbReference type="AlphaFoldDB" id="A0AA46I5G9"/>
<dbReference type="GO" id="GO:0005886">
    <property type="term" value="C:plasma membrane"/>
    <property type="evidence" value="ECO:0007669"/>
    <property type="project" value="UniProtKB-SubCell"/>
</dbReference>
<evidence type="ECO:0000256" key="3">
    <source>
        <dbReference type="ARBA" id="ARBA00022723"/>
    </source>
</evidence>
<accession>A0AA46I5G9</accession>
<dbReference type="PANTHER" id="PTHR43034">
    <property type="entry name" value="ION-TRANSLOCATING OXIDOREDUCTASE COMPLEX SUBUNIT C"/>
    <property type="match status" value="1"/>
</dbReference>
<keyword evidence="8" id="KW-1278">Translocase</keyword>
<evidence type="ECO:0000256" key="1">
    <source>
        <dbReference type="ARBA" id="ARBA00022448"/>
    </source>
</evidence>
<dbReference type="PANTHER" id="PTHR43034:SF2">
    <property type="entry name" value="ION-TRANSLOCATING OXIDOREDUCTASE COMPLEX SUBUNIT C"/>
    <property type="match status" value="1"/>
</dbReference>
<dbReference type="GO" id="GO:0009055">
    <property type="term" value="F:electron transfer activity"/>
    <property type="evidence" value="ECO:0007669"/>
    <property type="project" value="InterPro"/>
</dbReference>
<dbReference type="InterPro" id="IPR026902">
    <property type="entry name" value="RnfC_N"/>
</dbReference>
<evidence type="ECO:0000256" key="6">
    <source>
        <dbReference type="ARBA" id="ARBA00023004"/>
    </source>
</evidence>
<dbReference type="Proteomes" id="UP000294678">
    <property type="component" value="Unassembled WGS sequence"/>
</dbReference>
<dbReference type="InterPro" id="IPR017896">
    <property type="entry name" value="4Fe4S_Fe-S-bd"/>
</dbReference>
<dbReference type="NCBIfam" id="TIGR01945">
    <property type="entry name" value="rnfC"/>
    <property type="match status" value="1"/>
</dbReference>
<evidence type="ECO:0000256" key="5">
    <source>
        <dbReference type="ARBA" id="ARBA00022982"/>
    </source>
</evidence>
<dbReference type="InterPro" id="IPR017900">
    <property type="entry name" value="4Fe4S_Fe_S_CS"/>
</dbReference>
<sequence>MKLFSFKGGIHPPENKDLTENLKIEDFKIPKEICIPLLQHIGVVLEPLVKVGDRVKKGQKIGDSSGFLSSPVHSSVSGVVKKIEVRPFPVSGRVNTVIIENDYEEEIFEYPKYKEYEKLTKDELLKIVREMGIVGQGGATFPTHIKLNPPKDKKIDVLLINGAECEPYLNADNRLMLEQTEKVVKGIDIFRHILGVQRVVIGIEENKEEAIHKMKEEASKYGMEIAVLKTKYPQGGEKQLIKAVLDREVPSGKLPSEVGVVVQNTATALSVYEAVIEGKPVIEKVLTVSGLGVKTPKNLRVRIGTQFKEILDYVEIDREKTEKLVMGGPMMGLAQHSEEVPVIKGTSGILALTKKEMNPYKSRACITCGKCVDACPMNLSPLMYAKLARFQEWKEMDKYDLLDCIECGSCSFVCPANRPLTEGIKIGKAKLRAMKR</sequence>
<dbReference type="PROSITE" id="PS51379">
    <property type="entry name" value="4FE4S_FER_2"/>
    <property type="match status" value="2"/>
</dbReference>
<reference evidence="10 11" key="1">
    <citation type="submission" date="2019-03" db="EMBL/GenBank/DDBJ databases">
        <title>Genomic Encyclopedia of Type Strains, Phase IV (KMG-IV): sequencing the most valuable type-strain genomes for metagenomic binning, comparative biology and taxonomic classification.</title>
        <authorList>
            <person name="Goeker M."/>
        </authorList>
    </citation>
    <scope>NUCLEOTIDE SEQUENCE [LARGE SCALE GENOMIC DNA]</scope>
    <source>
        <strain evidence="10 11">DSM 100055</strain>
    </source>
</reference>
<dbReference type="Gene3D" id="2.40.50.100">
    <property type="match status" value="1"/>
</dbReference>
<dbReference type="SUPFAM" id="SSF142019">
    <property type="entry name" value="Nqo1 FMN-binding domain-like"/>
    <property type="match status" value="1"/>
</dbReference>
<dbReference type="Pfam" id="PF01512">
    <property type="entry name" value="Complex1_51K"/>
    <property type="match status" value="1"/>
</dbReference>
<feature type="binding site" evidence="8">
    <location>
        <position position="407"/>
    </location>
    <ligand>
        <name>[4Fe-4S] cluster</name>
        <dbReference type="ChEBI" id="CHEBI:49883"/>
        <label>2</label>
    </ligand>
</feature>
<proteinExistence type="inferred from homology"/>
<organism evidence="10 11">
    <name type="scientific">Hypnocyclicus thermotrophus</name>
    <dbReference type="NCBI Taxonomy" id="1627895"/>
    <lineage>
        <taxon>Bacteria</taxon>
        <taxon>Fusobacteriati</taxon>
        <taxon>Fusobacteriota</taxon>
        <taxon>Fusobacteriia</taxon>
        <taxon>Fusobacteriales</taxon>
        <taxon>Fusobacteriaceae</taxon>
        <taxon>Hypnocyclicus</taxon>
    </lineage>
</organism>
<comment type="function">
    <text evidence="8">Part of a membrane-bound complex that couples electron transfer with translocation of ions across the membrane.</text>
</comment>
<dbReference type="GO" id="GO:0022900">
    <property type="term" value="P:electron transport chain"/>
    <property type="evidence" value="ECO:0007669"/>
    <property type="project" value="UniProtKB-UniRule"/>
</dbReference>
<gene>
    <name evidence="8" type="primary">rnfC</name>
    <name evidence="10" type="ORF">EV215_1412</name>
</gene>
<keyword evidence="2 8" id="KW-0004">4Fe-4S</keyword>
<keyword evidence="5 8" id="KW-0249">Electron transport</keyword>
<evidence type="ECO:0000313" key="10">
    <source>
        <dbReference type="EMBL" id="TDT69869.1"/>
    </source>
</evidence>
<feature type="domain" description="4Fe-4S ferredoxin-type" evidence="9">
    <location>
        <begin position="353"/>
        <end position="385"/>
    </location>
</feature>
<keyword evidence="11" id="KW-1185">Reference proteome</keyword>
<dbReference type="Pfam" id="PF13375">
    <property type="entry name" value="RnfC_N"/>
    <property type="match status" value="1"/>
</dbReference>
<feature type="binding site" evidence="8">
    <location>
        <position position="368"/>
    </location>
    <ligand>
        <name>[4Fe-4S] cluster</name>
        <dbReference type="ChEBI" id="CHEBI:49883"/>
        <label>1</label>
    </ligand>
</feature>
<dbReference type="EMBL" id="SOBG01000005">
    <property type="protein sequence ID" value="TDT69869.1"/>
    <property type="molecule type" value="Genomic_DNA"/>
</dbReference>
<dbReference type="Gene3D" id="3.30.70.20">
    <property type="match status" value="1"/>
</dbReference>